<dbReference type="Gene3D" id="1.10.1670.10">
    <property type="entry name" value="Helix-hairpin-Helix base-excision DNA repair enzymes (C-terminal)"/>
    <property type="match status" value="1"/>
</dbReference>
<evidence type="ECO:0000256" key="4">
    <source>
        <dbReference type="ARBA" id="ARBA00022763"/>
    </source>
</evidence>
<keyword evidence="13" id="KW-0255">Endonuclease</keyword>
<dbReference type="RefSeq" id="WP_200805354.1">
    <property type="nucleotide sequence ID" value="NZ_FOAH01000006.1"/>
</dbReference>
<dbReference type="InterPro" id="IPR005759">
    <property type="entry name" value="Nth"/>
</dbReference>
<dbReference type="InterPro" id="IPR011257">
    <property type="entry name" value="DNA_glycosylase"/>
</dbReference>
<dbReference type="PANTHER" id="PTHR10359">
    <property type="entry name" value="A/G-SPECIFIC ADENINE GLYCOSYLASE/ENDONUCLEASE III"/>
    <property type="match status" value="1"/>
</dbReference>
<comment type="caution">
    <text evidence="10">Lacks conserved residue(s) required for the propagation of feature annotation.</text>
</comment>
<keyword evidence="7" id="KW-0411">Iron-sulfur</keyword>
<comment type="function">
    <text evidence="10">DNA repair enzyme that has both DNA N-glycosylase activity and AP-lyase activity. The DNA N-glycosylase activity releases various damaged pyrimidines from DNA by cleaving the N-glycosidic bond, leaving an AP (apurinic/apyrimidinic) site. The AP-lyase activity cleaves the phosphodiester bond 3' to the AP site by a beta-elimination, leaving a 3'-terminal unsaturated sugar and a product with a terminal 5'-phosphate.</text>
</comment>
<evidence type="ECO:0000256" key="2">
    <source>
        <dbReference type="ARBA" id="ARBA00022485"/>
    </source>
</evidence>
<dbReference type="InterPro" id="IPR003583">
    <property type="entry name" value="Hlx-hairpin-Hlx_DNA-bd_motif"/>
</dbReference>
<dbReference type="SMART" id="SM00478">
    <property type="entry name" value="ENDO3c"/>
    <property type="match status" value="1"/>
</dbReference>
<keyword evidence="10" id="KW-0238">DNA-binding</keyword>
<dbReference type="PROSITE" id="PS01155">
    <property type="entry name" value="ENDONUCLEASE_III_2"/>
    <property type="match status" value="1"/>
</dbReference>
<dbReference type="GO" id="GO:0006285">
    <property type="term" value="P:base-excision repair, AP site formation"/>
    <property type="evidence" value="ECO:0007669"/>
    <property type="project" value="TreeGrafter"/>
</dbReference>
<reference evidence="13 14" key="1">
    <citation type="submission" date="2017-04" db="EMBL/GenBank/DDBJ databases">
        <authorList>
            <person name="Afonso C.L."/>
            <person name="Miller P.J."/>
            <person name="Scott M.A."/>
            <person name="Spackman E."/>
            <person name="Goraichik I."/>
            <person name="Dimitrov K.M."/>
            <person name="Suarez D.L."/>
            <person name="Swayne D.E."/>
        </authorList>
    </citation>
    <scope>NUCLEOTIDE SEQUENCE [LARGE SCALE GENOMIC DNA]</scope>
    <source>
        <strain evidence="13 14">LMG26642</strain>
    </source>
</reference>
<keyword evidence="14" id="KW-1185">Reference proteome</keyword>
<dbReference type="GO" id="GO:0051539">
    <property type="term" value="F:4 iron, 4 sulfur cluster binding"/>
    <property type="evidence" value="ECO:0007669"/>
    <property type="project" value="UniProtKB-KW"/>
</dbReference>
<evidence type="ECO:0000256" key="3">
    <source>
        <dbReference type="ARBA" id="ARBA00022723"/>
    </source>
</evidence>
<dbReference type="FunFam" id="1.10.340.30:FF:000001">
    <property type="entry name" value="Endonuclease III"/>
    <property type="match status" value="1"/>
</dbReference>
<evidence type="ECO:0000313" key="13">
    <source>
        <dbReference type="EMBL" id="SMH28260.1"/>
    </source>
</evidence>
<dbReference type="GO" id="GO:0019104">
    <property type="term" value="F:DNA N-glycosylase activity"/>
    <property type="evidence" value="ECO:0007669"/>
    <property type="project" value="UniProtKB-UniRule"/>
</dbReference>
<name>A0A1X7MUD3_9LACT</name>
<evidence type="ECO:0000256" key="6">
    <source>
        <dbReference type="ARBA" id="ARBA00023004"/>
    </source>
</evidence>
<evidence type="ECO:0000259" key="11">
    <source>
        <dbReference type="SMART" id="SM00278"/>
    </source>
</evidence>
<feature type="domain" description="HhH-GPD" evidence="12">
    <location>
        <begin position="37"/>
        <end position="185"/>
    </location>
</feature>
<dbReference type="Proteomes" id="UP000193435">
    <property type="component" value="Unassembled WGS sequence"/>
</dbReference>
<dbReference type="EC" id="4.2.99.18" evidence="10"/>
<keyword evidence="13" id="KW-0540">Nuclease</keyword>
<dbReference type="GO" id="GO:0140078">
    <property type="term" value="F:class I DNA-(apurinic or apyrimidinic site) endonuclease activity"/>
    <property type="evidence" value="ECO:0007669"/>
    <property type="project" value="UniProtKB-EC"/>
</dbReference>
<comment type="similarity">
    <text evidence="1 10">Belongs to the Nth/MutY family.</text>
</comment>
<dbReference type="NCBIfam" id="TIGR01083">
    <property type="entry name" value="nth"/>
    <property type="match status" value="1"/>
</dbReference>
<feature type="domain" description="Helix-hairpin-helix DNA-binding motif class 1" evidence="11">
    <location>
        <begin position="108"/>
        <end position="127"/>
    </location>
</feature>
<keyword evidence="8 10" id="KW-0234">DNA repair</keyword>
<evidence type="ECO:0000256" key="8">
    <source>
        <dbReference type="ARBA" id="ARBA00023204"/>
    </source>
</evidence>
<comment type="catalytic activity">
    <reaction evidence="10">
        <text>2'-deoxyribonucleotide-(2'-deoxyribose 5'-phosphate)-2'-deoxyribonucleotide-DNA = a 3'-end 2'-deoxyribonucleotide-(2,3-dehydro-2,3-deoxyribose 5'-phosphate)-DNA + a 5'-end 5'-phospho-2'-deoxyribonucleoside-DNA + H(+)</text>
        <dbReference type="Rhea" id="RHEA:66592"/>
        <dbReference type="Rhea" id="RHEA-COMP:13180"/>
        <dbReference type="Rhea" id="RHEA-COMP:16897"/>
        <dbReference type="Rhea" id="RHEA-COMP:17067"/>
        <dbReference type="ChEBI" id="CHEBI:15378"/>
        <dbReference type="ChEBI" id="CHEBI:136412"/>
        <dbReference type="ChEBI" id="CHEBI:157695"/>
        <dbReference type="ChEBI" id="CHEBI:167181"/>
        <dbReference type="EC" id="4.2.99.18"/>
    </reaction>
</comment>
<evidence type="ECO:0000256" key="5">
    <source>
        <dbReference type="ARBA" id="ARBA00022801"/>
    </source>
</evidence>
<dbReference type="AlphaFoldDB" id="A0A1X7MUD3"/>
<keyword evidence="5 10" id="KW-0378">Hydrolase</keyword>
<dbReference type="InterPro" id="IPR003265">
    <property type="entry name" value="HhH-GPD_domain"/>
</dbReference>
<evidence type="ECO:0000256" key="9">
    <source>
        <dbReference type="ARBA" id="ARBA00023295"/>
    </source>
</evidence>
<keyword evidence="10 13" id="KW-0456">Lyase</keyword>
<dbReference type="PANTHER" id="PTHR10359:SF18">
    <property type="entry name" value="ENDONUCLEASE III"/>
    <property type="match status" value="1"/>
</dbReference>
<organism evidence="13 14">
    <name type="scientific">Carnobacterium iners</name>
    <dbReference type="NCBI Taxonomy" id="1073423"/>
    <lineage>
        <taxon>Bacteria</taxon>
        <taxon>Bacillati</taxon>
        <taxon>Bacillota</taxon>
        <taxon>Bacilli</taxon>
        <taxon>Lactobacillales</taxon>
        <taxon>Carnobacteriaceae</taxon>
        <taxon>Carnobacterium</taxon>
    </lineage>
</organism>
<keyword evidence="2" id="KW-0004">4Fe-4S</keyword>
<keyword evidence="9 10" id="KW-0326">Glycosidase</keyword>
<comment type="cofactor">
    <cofactor evidence="10">
        <name>[4Fe-4S] cluster</name>
        <dbReference type="ChEBI" id="CHEBI:49883"/>
    </cofactor>
    <text evidence="10">Binds 1 [4Fe-4S] cluster.</text>
</comment>
<proteinExistence type="inferred from homology"/>
<keyword evidence="4 10" id="KW-0227">DNA damage</keyword>
<evidence type="ECO:0000313" key="14">
    <source>
        <dbReference type="Proteomes" id="UP000193435"/>
    </source>
</evidence>
<evidence type="ECO:0000256" key="10">
    <source>
        <dbReference type="HAMAP-Rule" id="MF_00942"/>
    </source>
</evidence>
<dbReference type="HAMAP" id="MF_00942">
    <property type="entry name" value="Nth"/>
    <property type="match status" value="1"/>
</dbReference>
<sequence length="210" mass="24091">MEMTVNEVLDILSFEYPNPKSELNYDDLFSLLIAVILSAQATDKSINKVTPNLFKVYPNLYSLAKADIKIVMETLNSISLYRNKSNFIIETSKKIVNEFDGKIPQTREKLMSLPGVGRKTANVVLAEGFGIPTIAVDTHIIRVAKRLKWAGENDSVLDVEKNLMNIIPKERWIMVHHQLLLFGRYQSKARDTRCIYEVLNSLKENRIKYE</sequence>
<accession>A0A1X7MUD3</accession>
<gene>
    <name evidence="10" type="primary">nth</name>
    <name evidence="13" type="ORF">SAMN04488700_0880</name>
</gene>
<dbReference type="GO" id="GO:0003677">
    <property type="term" value="F:DNA binding"/>
    <property type="evidence" value="ECO:0007669"/>
    <property type="project" value="UniProtKB-UniRule"/>
</dbReference>
<dbReference type="InterPro" id="IPR004036">
    <property type="entry name" value="Endonuclease-III-like_CS2"/>
</dbReference>
<evidence type="ECO:0000256" key="1">
    <source>
        <dbReference type="ARBA" id="ARBA00008343"/>
    </source>
</evidence>
<dbReference type="InterPro" id="IPR000445">
    <property type="entry name" value="HhH_motif"/>
</dbReference>
<dbReference type="CDD" id="cd00056">
    <property type="entry name" value="ENDO3c"/>
    <property type="match status" value="1"/>
</dbReference>
<dbReference type="InterPro" id="IPR023170">
    <property type="entry name" value="HhH_base_excis_C"/>
</dbReference>
<dbReference type="Pfam" id="PF00730">
    <property type="entry name" value="HhH-GPD"/>
    <property type="match status" value="1"/>
</dbReference>
<evidence type="ECO:0000259" key="12">
    <source>
        <dbReference type="SMART" id="SM00478"/>
    </source>
</evidence>
<dbReference type="Pfam" id="PF00633">
    <property type="entry name" value="HHH"/>
    <property type="match status" value="1"/>
</dbReference>
<dbReference type="SMART" id="SM00278">
    <property type="entry name" value="HhH1"/>
    <property type="match status" value="1"/>
</dbReference>
<dbReference type="PIRSF" id="PIRSF001435">
    <property type="entry name" value="Nth"/>
    <property type="match status" value="1"/>
</dbReference>
<dbReference type="Gene3D" id="1.10.340.30">
    <property type="entry name" value="Hypothetical protein, domain 2"/>
    <property type="match status" value="1"/>
</dbReference>
<dbReference type="STRING" id="1073423.SAMN04488700_0880"/>
<evidence type="ECO:0000256" key="7">
    <source>
        <dbReference type="ARBA" id="ARBA00023014"/>
    </source>
</evidence>
<dbReference type="SUPFAM" id="SSF48150">
    <property type="entry name" value="DNA-glycosylase"/>
    <property type="match status" value="1"/>
</dbReference>
<dbReference type="GO" id="GO:0046872">
    <property type="term" value="F:metal ion binding"/>
    <property type="evidence" value="ECO:0007669"/>
    <property type="project" value="UniProtKB-KW"/>
</dbReference>
<protein>
    <recommendedName>
        <fullName evidence="10">Endonuclease III</fullName>
        <ecNumber evidence="10">4.2.99.18</ecNumber>
    </recommendedName>
    <alternativeName>
        <fullName evidence="10">DNA-(apurinic or apyrimidinic site) lyase</fullName>
    </alternativeName>
</protein>
<keyword evidence="3" id="KW-0479">Metal-binding</keyword>
<dbReference type="EMBL" id="FXBJ01000002">
    <property type="protein sequence ID" value="SMH28260.1"/>
    <property type="molecule type" value="Genomic_DNA"/>
</dbReference>
<keyword evidence="6" id="KW-0408">Iron</keyword>